<comment type="caution">
    <text evidence="1">The sequence shown here is derived from an EMBL/GenBank/DDBJ whole genome shotgun (WGS) entry which is preliminary data.</text>
</comment>
<sequence length="195" mass="22302">MDEVLRILPHLCQGVFLDYSGARGQKYLQKNGSMLLSYVSGADKAQLWFVIEGQFQYSDIFARNMGTFLNNHRDRMAILPFGPGCTCTDKSVLEVDIGMQPQALFQRIWSNYLDHGARLMVQSTATRLSPTEHAGWYNLGTQAMVDNFIDQYQGLLLQNYLSVSSYWEKYAKHVPEYVSFLRPVDAQNLWIATLD</sequence>
<dbReference type="EMBL" id="MU032345">
    <property type="protein sequence ID" value="KAF3768632.1"/>
    <property type="molecule type" value="Genomic_DNA"/>
</dbReference>
<dbReference type="Proteomes" id="UP000803844">
    <property type="component" value="Unassembled WGS sequence"/>
</dbReference>
<accession>A0A9P5CSI3</accession>
<gene>
    <name evidence="1" type="ORF">M406DRAFT_327059</name>
</gene>
<organism evidence="1 2">
    <name type="scientific">Cryphonectria parasitica (strain ATCC 38755 / EP155)</name>
    <dbReference type="NCBI Taxonomy" id="660469"/>
    <lineage>
        <taxon>Eukaryota</taxon>
        <taxon>Fungi</taxon>
        <taxon>Dikarya</taxon>
        <taxon>Ascomycota</taxon>
        <taxon>Pezizomycotina</taxon>
        <taxon>Sordariomycetes</taxon>
        <taxon>Sordariomycetidae</taxon>
        <taxon>Diaporthales</taxon>
        <taxon>Cryphonectriaceae</taxon>
        <taxon>Cryphonectria-Endothia species complex</taxon>
        <taxon>Cryphonectria</taxon>
    </lineage>
</organism>
<dbReference type="AlphaFoldDB" id="A0A9P5CSI3"/>
<dbReference type="RefSeq" id="XP_040779593.1">
    <property type="nucleotide sequence ID" value="XM_040920165.1"/>
</dbReference>
<proteinExistence type="predicted"/>
<evidence type="ECO:0000313" key="1">
    <source>
        <dbReference type="EMBL" id="KAF3768632.1"/>
    </source>
</evidence>
<reference evidence="1" key="1">
    <citation type="journal article" date="2020" name="Phytopathology">
        <title>Genome sequence of the chestnut blight fungus Cryphonectria parasitica EP155: A fundamental resource for an archetypical invasive plant pathogen.</title>
        <authorList>
            <person name="Crouch J.A."/>
            <person name="Dawe A."/>
            <person name="Aerts A."/>
            <person name="Barry K."/>
            <person name="Churchill A.C.L."/>
            <person name="Grimwood J."/>
            <person name="Hillman B."/>
            <person name="Milgroom M.G."/>
            <person name="Pangilinan J."/>
            <person name="Smith M."/>
            <person name="Salamov A."/>
            <person name="Schmutz J."/>
            <person name="Yadav J."/>
            <person name="Grigoriev I.V."/>
            <person name="Nuss D."/>
        </authorList>
    </citation>
    <scope>NUCLEOTIDE SEQUENCE</scope>
    <source>
        <strain evidence="1">EP155</strain>
    </source>
</reference>
<evidence type="ECO:0000313" key="2">
    <source>
        <dbReference type="Proteomes" id="UP000803844"/>
    </source>
</evidence>
<protein>
    <submittedName>
        <fullName evidence="1">Uncharacterized protein</fullName>
    </submittedName>
</protein>
<dbReference type="GeneID" id="63837294"/>
<name>A0A9P5CSI3_CRYP1</name>
<keyword evidence="2" id="KW-1185">Reference proteome</keyword>